<keyword evidence="2" id="KW-1185">Reference proteome</keyword>
<dbReference type="EMBL" id="AGNK02005560">
    <property type="status" value="NOT_ANNOTATED_CDS"/>
    <property type="molecule type" value="Genomic_DNA"/>
</dbReference>
<dbReference type="HOGENOM" id="CLU_2836075_0_0_1"/>
<dbReference type="AlphaFoldDB" id="K4AHR0"/>
<reference evidence="1" key="2">
    <citation type="submission" date="2018-08" db="UniProtKB">
        <authorList>
            <consortium name="EnsemblPlants"/>
        </authorList>
    </citation>
    <scope>IDENTIFICATION</scope>
    <source>
        <strain evidence="1">Yugu1</strain>
    </source>
</reference>
<protein>
    <submittedName>
        <fullName evidence="1">Uncharacterized protein</fullName>
    </submittedName>
</protein>
<dbReference type="Proteomes" id="UP000004995">
    <property type="component" value="Unassembled WGS sequence"/>
</dbReference>
<evidence type="ECO:0000313" key="1">
    <source>
        <dbReference type="EnsemblPlants" id="KQK88697"/>
    </source>
</evidence>
<sequence length="66" mass="7363">MHQHLLVMGSLLKQTHMQLWACGDEEGDEGRHVLLVSQCQLNSAGCSLGSNALLRCWIIWRIMAAT</sequence>
<reference evidence="2" key="1">
    <citation type="journal article" date="2012" name="Nat. Biotechnol.">
        <title>Reference genome sequence of the model plant Setaria.</title>
        <authorList>
            <person name="Bennetzen J.L."/>
            <person name="Schmutz J."/>
            <person name="Wang H."/>
            <person name="Percifield R."/>
            <person name="Hawkins J."/>
            <person name="Pontaroli A.C."/>
            <person name="Estep M."/>
            <person name="Feng L."/>
            <person name="Vaughn J.N."/>
            <person name="Grimwood J."/>
            <person name="Jenkins J."/>
            <person name="Barry K."/>
            <person name="Lindquist E."/>
            <person name="Hellsten U."/>
            <person name="Deshpande S."/>
            <person name="Wang X."/>
            <person name="Wu X."/>
            <person name="Mitros T."/>
            <person name="Triplett J."/>
            <person name="Yang X."/>
            <person name="Ye C.Y."/>
            <person name="Mauro-Herrera M."/>
            <person name="Wang L."/>
            <person name="Li P."/>
            <person name="Sharma M."/>
            <person name="Sharma R."/>
            <person name="Ronald P.C."/>
            <person name="Panaud O."/>
            <person name="Kellogg E.A."/>
            <person name="Brutnell T.P."/>
            <person name="Doust A.N."/>
            <person name="Tuskan G.A."/>
            <person name="Rokhsar D."/>
            <person name="Devos K.M."/>
        </authorList>
    </citation>
    <scope>NUCLEOTIDE SEQUENCE [LARGE SCALE GENOMIC DNA]</scope>
    <source>
        <strain evidence="2">cv. Yugu1</strain>
    </source>
</reference>
<organism evidence="1 2">
    <name type="scientific">Setaria italica</name>
    <name type="common">Foxtail millet</name>
    <name type="synonym">Panicum italicum</name>
    <dbReference type="NCBI Taxonomy" id="4555"/>
    <lineage>
        <taxon>Eukaryota</taxon>
        <taxon>Viridiplantae</taxon>
        <taxon>Streptophyta</taxon>
        <taxon>Embryophyta</taxon>
        <taxon>Tracheophyta</taxon>
        <taxon>Spermatophyta</taxon>
        <taxon>Magnoliopsida</taxon>
        <taxon>Liliopsida</taxon>
        <taxon>Poales</taxon>
        <taxon>Poaceae</taxon>
        <taxon>PACMAD clade</taxon>
        <taxon>Panicoideae</taxon>
        <taxon>Panicodae</taxon>
        <taxon>Paniceae</taxon>
        <taxon>Cenchrinae</taxon>
        <taxon>Setaria</taxon>
    </lineage>
</organism>
<dbReference type="InParanoid" id="K4AHR0"/>
<evidence type="ECO:0000313" key="2">
    <source>
        <dbReference type="Proteomes" id="UP000004995"/>
    </source>
</evidence>
<accession>K4AHR0</accession>
<dbReference type="EnsemblPlants" id="KQK88697">
    <property type="protein sequence ID" value="KQK88697"/>
    <property type="gene ID" value="SETIT_038417mg"/>
</dbReference>
<proteinExistence type="predicted"/>
<name>K4AHR0_SETIT</name>
<dbReference type="Gramene" id="KQK88697">
    <property type="protein sequence ID" value="KQK88697"/>
    <property type="gene ID" value="SETIT_038417mg"/>
</dbReference>